<evidence type="ECO:0000256" key="3">
    <source>
        <dbReference type="ARBA" id="ARBA00011245"/>
    </source>
</evidence>
<dbReference type="SUPFAM" id="SSF89392">
    <property type="entry name" value="Prokaryotic lipoproteins and lipoprotein localization factors"/>
    <property type="match status" value="1"/>
</dbReference>
<dbReference type="GO" id="GO:0015031">
    <property type="term" value="P:protein transport"/>
    <property type="evidence" value="ECO:0007669"/>
    <property type="project" value="UniProtKB-KW"/>
</dbReference>
<dbReference type="InterPro" id="IPR029046">
    <property type="entry name" value="LolA/LolB/LppX"/>
</dbReference>
<gene>
    <name evidence="14" type="primary">lolB</name>
    <name evidence="14" type="ORF">NNL22_14030</name>
</gene>
<evidence type="ECO:0000313" key="14">
    <source>
        <dbReference type="EMBL" id="UZW74134.1"/>
    </source>
</evidence>
<sequence>MAYSIHSNIRLWAICLLFASLIQGCATTTEIPLTQTEPPQWQETISQLANIDHWEFSGKIGVKVPERIDSAVINRWMQADAEFTIDLSSAIFGLGATRINGTPDYIVITESGEPPITSLEPTRLIEQHIGWPLPIAKLRYWVKGMPAPTETDEDNVQALKFNNSGELSELKQNGWQINYSKYTLFNNINLPRKIVLRQQQAKITVIINEWQLP</sequence>
<evidence type="ECO:0000256" key="2">
    <source>
        <dbReference type="ARBA" id="ARBA00009696"/>
    </source>
</evidence>
<evidence type="ECO:0000256" key="1">
    <source>
        <dbReference type="ARBA" id="ARBA00004459"/>
    </source>
</evidence>
<name>A0A9E8KNX2_9ALTE</name>
<keyword evidence="11" id="KW-0998">Cell outer membrane</keyword>
<keyword evidence="7" id="KW-0653">Protein transport</keyword>
<feature type="chain" id="PRO_5039042846" description="Outer-membrane lipoprotein LolB" evidence="13">
    <location>
        <begin position="27"/>
        <end position="213"/>
    </location>
</feature>
<dbReference type="Proteomes" id="UP001164472">
    <property type="component" value="Chromosome"/>
</dbReference>
<dbReference type="InterPro" id="IPR004565">
    <property type="entry name" value="OM_lipoprot_LolB"/>
</dbReference>
<evidence type="ECO:0000256" key="13">
    <source>
        <dbReference type="SAM" id="SignalP"/>
    </source>
</evidence>
<keyword evidence="5" id="KW-0813">Transport</keyword>
<keyword evidence="8" id="KW-0472">Membrane</keyword>
<evidence type="ECO:0000256" key="10">
    <source>
        <dbReference type="ARBA" id="ARBA00023186"/>
    </source>
</evidence>
<dbReference type="RefSeq" id="WP_251811265.1">
    <property type="nucleotide sequence ID" value="NZ_CP101527.1"/>
</dbReference>
<feature type="signal peptide" evidence="13">
    <location>
        <begin position="1"/>
        <end position="26"/>
    </location>
</feature>
<evidence type="ECO:0000256" key="8">
    <source>
        <dbReference type="ARBA" id="ARBA00023136"/>
    </source>
</evidence>
<dbReference type="AlphaFoldDB" id="A0A9E8KNX2"/>
<dbReference type="EMBL" id="CP101527">
    <property type="protein sequence ID" value="UZW74134.1"/>
    <property type="molecule type" value="Genomic_DNA"/>
</dbReference>
<dbReference type="CDD" id="cd16326">
    <property type="entry name" value="LolB"/>
    <property type="match status" value="1"/>
</dbReference>
<evidence type="ECO:0000256" key="9">
    <source>
        <dbReference type="ARBA" id="ARBA00023139"/>
    </source>
</evidence>
<organism evidence="14 15">
    <name type="scientific">Alkalimarinus sediminis</name>
    <dbReference type="NCBI Taxonomy" id="1632866"/>
    <lineage>
        <taxon>Bacteria</taxon>
        <taxon>Pseudomonadati</taxon>
        <taxon>Pseudomonadota</taxon>
        <taxon>Gammaproteobacteria</taxon>
        <taxon>Alteromonadales</taxon>
        <taxon>Alteromonadaceae</taxon>
        <taxon>Alkalimarinus</taxon>
    </lineage>
</organism>
<evidence type="ECO:0000313" key="15">
    <source>
        <dbReference type="Proteomes" id="UP001164472"/>
    </source>
</evidence>
<dbReference type="NCBIfam" id="TIGR00548">
    <property type="entry name" value="lolB"/>
    <property type="match status" value="1"/>
</dbReference>
<evidence type="ECO:0000256" key="5">
    <source>
        <dbReference type="ARBA" id="ARBA00022448"/>
    </source>
</evidence>
<dbReference type="Gene3D" id="2.50.20.10">
    <property type="entry name" value="Lipoprotein localisation LolA/LolB/LppX"/>
    <property type="match status" value="1"/>
</dbReference>
<accession>A0A9E8KNX2</accession>
<proteinExistence type="inferred from homology"/>
<reference evidence="14" key="1">
    <citation type="submission" date="2022-07" db="EMBL/GenBank/DDBJ databases">
        <title>Alkalimarinus sp. nov., isolated from gut of a Alitta virens.</title>
        <authorList>
            <person name="Yang A.I."/>
            <person name="Shin N.-R."/>
        </authorList>
    </citation>
    <scope>NUCLEOTIDE SEQUENCE</scope>
    <source>
        <strain evidence="14">FA028</strain>
    </source>
</reference>
<evidence type="ECO:0000256" key="7">
    <source>
        <dbReference type="ARBA" id="ARBA00022927"/>
    </source>
</evidence>
<evidence type="ECO:0000256" key="4">
    <source>
        <dbReference type="ARBA" id="ARBA00016202"/>
    </source>
</evidence>
<dbReference type="KEGG" id="asem:NNL22_14030"/>
<keyword evidence="12 14" id="KW-0449">Lipoprotein</keyword>
<protein>
    <recommendedName>
        <fullName evidence="4">Outer-membrane lipoprotein LolB</fullName>
    </recommendedName>
</protein>
<comment type="subcellular location">
    <subcellularLocation>
        <location evidence="1">Cell outer membrane</location>
        <topology evidence="1">Lipid-anchor</topology>
    </subcellularLocation>
</comment>
<comment type="subunit">
    <text evidence="3">Monomer.</text>
</comment>
<keyword evidence="15" id="KW-1185">Reference proteome</keyword>
<dbReference type="Pfam" id="PF03550">
    <property type="entry name" value="LolB"/>
    <property type="match status" value="1"/>
</dbReference>
<evidence type="ECO:0000256" key="11">
    <source>
        <dbReference type="ARBA" id="ARBA00023237"/>
    </source>
</evidence>
<dbReference type="GO" id="GO:0009279">
    <property type="term" value="C:cell outer membrane"/>
    <property type="evidence" value="ECO:0007669"/>
    <property type="project" value="UniProtKB-SubCell"/>
</dbReference>
<evidence type="ECO:0000256" key="6">
    <source>
        <dbReference type="ARBA" id="ARBA00022729"/>
    </source>
</evidence>
<keyword evidence="6 13" id="KW-0732">Signal</keyword>
<keyword evidence="10" id="KW-0143">Chaperone</keyword>
<evidence type="ECO:0000256" key="12">
    <source>
        <dbReference type="ARBA" id="ARBA00023288"/>
    </source>
</evidence>
<comment type="similarity">
    <text evidence="2">Belongs to the LolB family.</text>
</comment>
<keyword evidence="9" id="KW-0564">Palmitate</keyword>